<evidence type="ECO:0000256" key="5">
    <source>
        <dbReference type="ARBA" id="ARBA00022989"/>
    </source>
</evidence>
<dbReference type="Pfam" id="PF02628">
    <property type="entry name" value="COX15-CtaA"/>
    <property type="match status" value="1"/>
</dbReference>
<feature type="transmembrane region" description="Helical" evidence="12">
    <location>
        <begin position="255"/>
        <end position="275"/>
    </location>
</feature>
<feature type="transmembrane region" description="Helical" evidence="12">
    <location>
        <begin position="141"/>
        <end position="166"/>
    </location>
</feature>
<evidence type="ECO:0000313" key="13">
    <source>
        <dbReference type="EMBL" id="WWR11941.1"/>
    </source>
</evidence>
<proteinExistence type="predicted"/>
<evidence type="ECO:0000256" key="10">
    <source>
        <dbReference type="ARBA" id="ARBA00023157"/>
    </source>
</evidence>
<evidence type="ECO:0000256" key="7">
    <source>
        <dbReference type="ARBA" id="ARBA00023004"/>
    </source>
</evidence>
<gene>
    <name evidence="13" type="ORF">RQL38_02160</name>
</gene>
<dbReference type="Proteomes" id="UP001360424">
    <property type="component" value="Chromosome"/>
</dbReference>
<sequence>MINNNFFYIKNFLIKIKIIRILICFLLFLSIVVILLGSYTRLSNSGLGCPDWPFCYGNWVYLKSKLSYLSVLDTKKANIEITHRYAASILGVFIIILDFLLFFFRSCFVRFPYKLFFSLLFLLLLQIELGKLTIVLKLFPIIVVGHFIVGILIFSLLFYFMLFLYPRANINFYPQWKIWIKIGILIVFIQIILGVWVSSNYSGISCVDFPKCNGVWIPKLYFSYIFNMFHLVNKNYQGGIFNVEIRSAIQEMHRLGSVFTLIYLLILCISFMKYVEENGLKIIIFIVLLIVIFQCILGVINVIYFLPLWVSMIHTFMAILLFSILIFLLFLTQRRKHYCLLKGI</sequence>
<name>A0ABZ2GZT6_9GAMM</name>
<dbReference type="PANTHER" id="PTHR35457">
    <property type="entry name" value="HEME A SYNTHASE"/>
    <property type="match status" value="1"/>
</dbReference>
<evidence type="ECO:0000256" key="9">
    <source>
        <dbReference type="ARBA" id="ARBA00023136"/>
    </source>
</evidence>
<evidence type="ECO:0000256" key="6">
    <source>
        <dbReference type="ARBA" id="ARBA00023002"/>
    </source>
</evidence>
<keyword evidence="8" id="KW-0350">Heme biosynthesis</keyword>
<keyword evidence="3 12" id="KW-0812">Transmembrane</keyword>
<keyword evidence="4" id="KW-0479">Metal-binding</keyword>
<reference evidence="13" key="1">
    <citation type="submission" date="2023-09" db="EMBL/GenBank/DDBJ databases">
        <title>Genomes of two closely related lineages of the louse Polyplax serrata with different host specificities.</title>
        <authorList>
            <person name="Martinu J."/>
            <person name="Tarabai H."/>
            <person name="Stefka J."/>
            <person name="Hypsa V."/>
        </authorList>
    </citation>
    <scope>NUCLEOTIDE SEQUENCE [LARGE SCALE GENOMIC DNA]</scope>
    <source>
        <strain evidence="13">HR10_N</strain>
    </source>
</reference>
<evidence type="ECO:0000256" key="8">
    <source>
        <dbReference type="ARBA" id="ARBA00023133"/>
    </source>
</evidence>
<dbReference type="EMBL" id="CP135136">
    <property type="protein sequence ID" value="WWR11941.1"/>
    <property type="molecule type" value="Genomic_DNA"/>
</dbReference>
<dbReference type="InterPro" id="IPR003780">
    <property type="entry name" value="COX15/CtaA_fam"/>
</dbReference>
<dbReference type="InterPro" id="IPR050450">
    <property type="entry name" value="COX15/CtaA_HemeA_synthase"/>
</dbReference>
<dbReference type="PANTHER" id="PTHR35457:SF1">
    <property type="entry name" value="HEME A SYNTHASE"/>
    <property type="match status" value="1"/>
</dbReference>
<keyword evidence="14" id="KW-1185">Reference proteome</keyword>
<protein>
    <submittedName>
        <fullName evidence="13">COX15/CtaA family protein</fullName>
    </submittedName>
</protein>
<keyword evidence="10" id="KW-1015">Disulfide bond</keyword>
<accession>A0ABZ2GZT6</accession>
<feature type="transmembrane region" description="Helical" evidence="12">
    <location>
        <begin position="85"/>
        <end position="104"/>
    </location>
</feature>
<keyword evidence="6" id="KW-0560">Oxidoreductase</keyword>
<keyword evidence="2" id="KW-1003">Cell membrane</keyword>
<keyword evidence="5 12" id="KW-1133">Transmembrane helix</keyword>
<evidence type="ECO:0000313" key="14">
    <source>
        <dbReference type="Proteomes" id="UP001360424"/>
    </source>
</evidence>
<evidence type="ECO:0000256" key="12">
    <source>
        <dbReference type="SAM" id="Phobius"/>
    </source>
</evidence>
<evidence type="ECO:0000256" key="11">
    <source>
        <dbReference type="ARBA" id="ARBA00023444"/>
    </source>
</evidence>
<evidence type="ECO:0000256" key="4">
    <source>
        <dbReference type="ARBA" id="ARBA00022723"/>
    </source>
</evidence>
<evidence type="ECO:0000256" key="3">
    <source>
        <dbReference type="ARBA" id="ARBA00022692"/>
    </source>
</evidence>
<evidence type="ECO:0000256" key="1">
    <source>
        <dbReference type="ARBA" id="ARBA00004141"/>
    </source>
</evidence>
<comment type="pathway">
    <text evidence="11">Porphyrin-containing compound metabolism.</text>
</comment>
<comment type="subcellular location">
    <subcellularLocation>
        <location evidence="1">Membrane</location>
        <topology evidence="1">Multi-pass membrane protein</topology>
    </subcellularLocation>
</comment>
<keyword evidence="7" id="KW-0408">Iron</keyword>
<evidence type="ECO:0000256" key="2">
    <source>
        <dbReference type="ARBA" id="ARBA00022475"/>
    </source>
</evidence>
<feature type="transmembrane region" description="Helical" evidence="12">
    <location>
        <begin position="282"/>
        <end position="306"/>
    </location>
</feature>
<organism evidence="13 14">
    <name type="scientific">Candidatus Legionella polyplacis</name>
    <dbReference type="NCBI Taxonomy" id="2005262"/>
    <lineage>
        <taxon>Bacteria</taxon>
        <taxon>Pseudomonadati</taxon>
        <taxon>Pseudomonadota</taxon>
        <taxon>Gammaproteobacteria</taxon>
        <taxon>Legionellales</taxon>
        <taxon>Legionellaceae</taxon>
        <taxon>Legionella</taxon>
    </lineage>
</organism>
<feature type="transmembrane region" description="Helical" evidence="12">
    <location>
        <begin position="312"/>
        <end position="332"/>
    </location>
</feature>
<feature type="transmembrane region" description="Helical" evidence="12">
    <location>
        <begin position="111"/>
        <end position="129"/>
    </location>
</feature>
<feature type="transmembrane region" description="Helical" evidence="12">
    <location>
        <begin position="178"/>
        <end position="197"/>
    </location>
</feature>
<dbReference type="RefSeq" id="WP_338521428.1">
    <property type="nucleotide sequence ID" value="NZ_CP135136.1"/>
</dbReference>
<keyword evidence="9 12" id="KW-0472">Membrane</keyword>
<feature type="transmembrane region" description="Helical" evidence="12">
    <location>
        <begin position="21"/>
        <end position="40"/>
    </location>
</feature>